<evidence type="ECO:0000313" key="2">
    <source>
        <dbReference type="Proteomes" id="UP000471031"/>
    </source>
</evidence>
<dbReference type="RefSeq" id="WP_161261339.1">
    <property type="nucleotide sequence ID" value="NZ_JAFBDC010000004.1"/>
</dbReference>
<proteinExistence type="predicted"/>
<dbReference type="AlphaFoldDB" id="A0A845L972"/>
<gene>
    <name evidence="1" type="ORF">GTO89_06850</name>
</gene>
<protein>
    <submittedName>
        <fullName evidence="1">Uncharacterized protein</fullName>
    </submittedName>
</protein>
<sequence>MGLRDKLDNIDVGPNSIAEMPLVMQCDPNRAIRVNLSMACTELAARPYKFLLEVFREGSTTPVCFKFVDCTAMTAPTTVMIPIPETSLSLVNYTVRCCAVECMG</sequence>
<dbReference type="EMBL" id="WXEX01000005">
    <property type="protein sequence ID" value="MZP42758.1"/>
    <property type="molecule type" value="Genomic_DNA"/>
</dbReference>
<accession>A0A845L972</accession>
<dbReference type="OrthoDB" id="9872198at2"/>
<evidence type="ECO:0000313" key="1">
    <source>
        <dbReference type="EMBL" id="MZP42758.1"/>
    </source>
</evidence>
<reference evidence="1 2" key="1">
    <citation type="submission" date="2020-01" db="EMBL/GenBank/DDBJ databases">
        <title>Whole genome sequence of Heliobacterium gestii DSM 11169.</title>
        <authorList>
            <person name="Kyndt J.A."/>
            <person name="Meyer T.E."/>
        </authorList>
    </citation>
    <scope>NUCLEOTIDE SEQUENCE [LARGE SCALE GENOMIC DNA]</scope>
    <source>
        <strain evidence="1 2">DSM 11169</strain>
    </source>
</reference>
<keyword evidence="2" id="KW-1185">Reference proteome</keyword>
<organism evidence="1 2">
    <name type="scientific">Heliomicrobium gestii</name>
    <name type="common">Heliobacterium gestii</name>
    <dbReference type="NCBI Taxonomy" id="2699"/>
    <lineage>
        <taxon>Bacteria</taxon>
        <taxon>Bacillati</taxon>
        <taxon>Bacillota</taxon>
        <taxon>Clostridia</taxon>
        <taxon>Eubacteriales</taxon>
        <taxon>Heliobacteriaceae</taxon>
        <taxon>Heliomicrobium</taxon>
    </lineage>
</organism>
<dbReference type="Proteomes" id="UP000471031">
    <property type="component" value="Unassembled WGS sequence"/>
</dbReference>
<name>A0A845L972_HELGE</name>
<comment type="caution">
    <text evidence="1">The sequence shown here is derived from an EMBL/GenBank/DDBJ whole genome shotgun (WGS) entry which is preliminary data.</text>
</comment>